<feature type="compositionally biased region" description="Polar residues" evidence="1">
    <location>
        <begin position="88"/>
        <end position="98"/>
    </location>
</feature>
<evidence type="ECO:0008006" key="3">
    <source>
        <dbReference type="Google" id="ProtNLM"/>
    </source>
</evidence>
<protein>
    <recommendedName>
        <fullName evidence="3">Homeobox domain-containing protein</fullName>
    </recommendedName>
</protein>
<dbReference type="EMBL" id="HACG01004935">
    <property type="protein sequence ID" value="CEK51800.1"/>
    <property type="molecule type" value="Transcribed_RNA"/>
</dbReference>
<accession>A0A0B6Y8K4</accession>
<name>A0A0B6Y8K4_9EUPU</name>
<evidence type="ECO:0000313" key="2">
    <source>
        <dbReference type="EMBL" id="CEK51800.1"/>
    </source>
</evidence>
<dbReference type="AlphaFoldDB" id="A0A0B6Y8K4"/>
<feature type="non-terminal residue" evidence="2">
    <location>
        <position position="1"/>
    </location>
</feature>
<organism evidence="2">
    <name type="scientific">Arion vulgaris</name>
    <dbReference type="NCBI Taxonomy" id="1028688"/>
    <lineage>
        <taxon>Eukaryota</taxon>
        <taxon>Metazoa</taxon>
        <taxon>Spiralia</taxon>
        <taxon>Lophotrochozoa</taxon>
        <taxon>Mollusca</taxon>
        <taxon>Gastropoda</taxon>
        <taxon>Heterobranchia</taxon>
        <taxon>Euthyneura</taxon>
        <taxon>Panpulmonata</taxon>
        <taxon>Eupulmonata</taxon>
        <taxon>Stylommatophora</taxon>
        <taxon>Helicina</taxon>
        <taxon>Arionoidea</taxon>
        <taxon>Arionidae</taxon>
        <taxon>Arion</taxon>
    </lineage>
</organism>
<reference evidence="2" key="1">
    <citation type="submission" date="2014-12" db="EMBL/GenBank/DDBJ databases">
        <title>Insight into the proteome of Arion vulgaris.</title>
        <authorList>
            <person name="Aradska J."/>
            <person name="Bulat T."/>
            <person name="Smidak R."/>
            <person name="Sarate P."/>
            <person name="Gangsoo J."/>
            <person name="Sialana F."/>
            <person name="Bilban M."/>
            <person name="Lubec G."/>
        </authorList>
    </citation>
    <scope>NUCLEOTIDE SEQUENCE</scope>
    <source>
        <tissue evidence="2">Skin</tissue>
    </source>
</reference>
<feature type="region of interest" description="Disordered" evidence="1">
    <location>
        <begin position="1"/>
        <end position="98"/>
    </location>
</feature>
<feature type="non-terminal residue" evidence="2">
    <location>
        <position position="98"/>
    </location>
</feature>
<evidence type="ECO:0000256" key="1">
    <source>
        <dbReference type="SAM" id="MobiDB-lite"/>
    </source>
</evidence>
<gene>
    <name evidence="2" type="primary">ORF14483</name>
</gene>
<feature type="compositionally biased region" description="Low complexity" evidence="1">
    <location>
        <begin position="10"/>
        <end position="24"/>
    </location>
</feature>
<sequence>PIMTGHRLPRSSSPPSLASVYTSSPFASHSPMKSYSLGHARLPDHVSSGESALPRQPSPTDSRKRLKCISSVNGPSDDLPSSKRMRTAFTSTQLLELE</sequence>
<proteinExistence type="predicted"/>